<evidence type="ECO:0000259" key="4">
    <source>
        <dbReference type="PROSITE" id="PS01124"/>
    </source>
</evidence>
<dbReference type="RefSeq" id="WP_189486522.1">
    <property type="nucleotide sequence ID" value="NZ_BMZB01000002.1"/>
</dbReference>
<dbReference type="SUPFAM" id="SSF46689">
    <property type="entry name" value="Homeodomain-like"/>
    <property type="match status" value="2"/>
</dbReference>
<dbReference type="Pfam" id="PF06719">
    <property type="entry name" value="AraC_N"/>
    <property type="match status" value="1"/>
</dbReference>
<dbReference type="Gene3D" id="1.10.10.60">
    <property type="entry name" value="Homeodomain-like"/>
    <property type="match status" value="2"/>
</dbReference>
<keyword evidence="2" id="KW-0238">DNA-binding</keyword>
<dbReference type="PANTHER" id="PTHR43436:SF1">
    <property type="entry name" value="TRANSCRIPTIONAL REGULATORY PROTEIN"/>
    <property type="match status" value="1"/>
</dbReference>
<dbReference type="SMART" id="SM00342">
    <property type="entry name" value="HTH_ARAC"/>
    <property type="match status" value="1"/>
</dbReference>
<dbReference type="InterPro" id="IPR018060">
    <property type="entry name" value="HTH_AraC"/>
</dbReference>
<dbReference type="PANTHER" id="PTHR43436">
    <property type="entry name" value="ARAC-FAMILY TRANSCRIPTIONAL REGULATOR"/>
    <property type="match status" value="1"/>
</dbReference>
<dbReference type="Proteomes" id="UP000662572">
    <property type="component" value="Unassembled WGS sequence"/>
</dbReference>
<evidence type="ECO:0000256" key="3">
    <source>
        <dbReference type="ARBA" id="ARBA00023163"/>
    </source>
</evidence>
<dbReference type="PROSITE" id="PS00041">
    <property type="entry name" value="HTH_ARAC_FAMILY_1"/>
    <property type="match status" value="1"/>
</dbReference>
<comment type="caution">
    <text evidence="5">The sequence shown here is derived from an EMBL/GenBank/DDBJ whole genome shotgun (WGS) entry which is preliminary data.</text>
</comment>
<gene>
    <name evidence="5" type="ORF">GCM10011273_22500</name>
</gene>
<dbReference type="InterPro" id="IPR018062">
    <property type="entry name" value="HTH_AraC-typ_CS"/>
</dbReference>
<dbReference type="GO" id="GO:0043565">
    <property type="term" value="F:sequence-specific DNA binding"/>
    <property type="evidence" value="ECO:0007669"/>
    <property type="project" value="InterPro"/>
</dbReference>
<evidence type="ECO:0000313" key="5">
    <source>
        <dbReference type="EMBL" id="GGZ35488.1"/>
    </source>
</evidence>
<dbReference type="Pfam" id="PF12833">
    <property type="entry name" value="HTH_18"/>
    <property type="match status" value="1"/>
</dbReference>
<reference evidence="5" key="2">
    <citation type="submission" date="2020-09" db="EMBL/GenBank/DDBJ databases">
        <authorList>
            <person name="Sun Q."/>
            <person name="Kim S."/>
        </authorList>
    </citation>
    <scope>NUCLEOTIDE SEQUENCE</scope>
    <source>
        <strain evidence="5">KCTC 32296</strain>
    </source>
</reference>
<dbReference type="InterPro" id="IPR009594">
    <property type="entry name" value="Tscrpt_reg_HTH_AraC_N"/>
</dbReference>
<protein>
    <submittedName>
        <fullName evidence="5">AraC family transcriptional regulator</fullName>
    </submittedName>
</protein>
<dbReference type="PROSITE" id="PS01124">
    <property type="entry name" value="HTH_ARAC_FAMILY_2"/>
    <property type="match status" value="1"/>
</dbReference>
<feature type="domain" description="HTH araC/xylS-type" evidence="4">
    <location>
        <begin position="192"/>
        <end position="290"/>
    </location>
</feature>
<organism evidence="5 6">
    <name type="scientific">Asticcacaulis endophyticus</name>
    <dbReference type="NCBI Taxonomy" id="1395890"/>
    <lineage>
        <taxon>Bacteria</taxon>
        <taxon>Pseudomonadati</taxon>
        <taxon>Pseudomonadota</taxon>
        <taxon>Alphaproteobacteria</taxon>
        <taxon>Caulobacterales</taxon>
        <taxon>Caulobacteraceae</taxon>
        <taxon>Asticcacaulis</taxon>
    </lineage>
</organism>
<sequence>MLAGLLRDVTAYADAQGGGQGVFKTAVSNVNILRCFQAMMPMRKIYKPSMCVTLQGSKEILLGDEQLDYRAMEFLVVSVEVPGSGRIVEASPTEPYVGVVIDFDSAMMREVMEQVDDIPATPESARCVFVGKVDDRLAECILRLVRLSDTPKAVPVLYPSIMKEIYYWLLSGPHGAQLRKLALPESNMERVANAIYLIRDNLAKTIRVEALASEARMSPSSFHQHFKRMTSMSPLQYQKQLRLLEARRLLMADAANVSDAAYQVGYESASQFSREYSRMFGMAPKRSLMTLRPMPA</sequence>
<proteinExistence type="predicted"/>
<keyword evidence="6" id="KW-1185">Reference proteome</keyword>
<keyword evidence="3" id="KW-0804">Transcription</keyword>
<evidence type="ECO:0000313" key="6">
    <source>
        <dbReference type="Proteomes" id="UP000662572"/>
    </source>
</evidence>
<reference evidence="5" key="1">
    <citation type="journal article" date="2014" name="Int. J. Syst. Evol. Microbiol.">
        <title>Complete genome sequence of Corynebacterium casei LMG S-19264T (=DSM 44701T), isolated from a smear-ripened cheese.</title>
        <authorList>
            <consortium name="US DOE Joint Genome Institute (JGI-PGF)"/>
            <person name="Walter F."/>
            <person name="Albersmeier A."/>
            <person name="Kalinowski J."/>
            <person name="Ruckert C."/>
        </authorList>
    </citation>
    <scope>NUCLEOTIDE SEQUENCE</scope>
    <source>
        <strain evidence="5">KCTC 32296</strain>
    </source>
</reference>
<keyword evidence="1" id="KW-0805">Transcription regulation</keyword>
<evidence type="ECO:0000256" key="2">
    <source>
        <dbReference type="ARBA" id="ARBA00023125"/>
    </source>
</evidence>
<dbReference type="AlphaFoldDB" id="A0A918UU36"/>
<evidence type="ECO:0000256" key="1">
    <source>
        <dbReference type="ARBA" id="ARBA00023015"/>
    </source>
</evidence>
<dbReference type="InterPro" id="IPR009057">
    <property type="entry name" value="Homeodomain-like_sf"/>
</dbReference>
<dbReference type="GO" id="GO:0003700">
    <property type="term" value="F:DNA-binding transcription factor activity"/>
    <property type="evidence" value="ECO:0007669"/>
    <property type="project" value="InterPro"/>
</dbReference>
<name>A0A918UU36_9CAUL</name>
<accession>A0A918UU36</accession>
<dbReference type="EMBL" id="BMZB01000002">
    <property type="protein sequence ID" value="GGZ35488.1"/>
    <property type="molecule type" value="Genomic_DNA"/>
</dbReference>